<feature type="region of interest" description="Disordered" evidence="5">
    <location>
        <begin position="428"/>
        <end position="466"/>
    </location>
</feature>
<dbReference type="PROSITE" id="PS50294">
    <property type="entry name" value="WD_REPEATS_REGION"/>
    <property type="match status" value="4"/>
</dbReference>
<keyword evidence="7" id="KW-1185">Reference proteome</keyword>
<protein>
    <recommendedName>
        <fullName evidence="3">Probable cytosolic iron-sulfur protein assembly protein 1</fullName>
    </recommendedName>
</protein>
<evidence type="ECO:0000256" key="5">
    <source>
        <dbReference type="SAM" id="MobiDB-lite"/>
    </source>
</evidence>
<keyword evidence="1 4" id="KW-0853">WD repeat</keyword>
<proteinExistence type="inferred from homology"/>
<dbReference type="InterPro" id="IPR001680">
    <property type="entry name" value="WD40_rpt"/>
</dbReference>
<dbReference type="STRING" id="269621.A0A238F996"/>
<feature type="region of interest" description="Disordered" evidence="5">
    <location>
        <begin position="97"/>
        <end position="122"/>
    </location>
</feature>
<feature type="repeat" description="WD" evidence="4">
    <location>
        <begin position="122"/>
        <end position="154"/>
    </location>
</feature>
<dbReference type="Gene3D" id="2.130.10.10">
    <property type="entry name" value="YVTN repeat-like/Quinoprotein amine dehydrogenase"/>
    <property type="match status" value="2"/>
</dbReference>
<gene>
    <name evidence="3" type="primary">CIA1</name>
    <name evidence="6" type="ORF">BQ2448_1169</name>
</gene>
<dbReference type="OrthoDB" id="284782at2759"/>
<evidence type="ECO:0000256" key="2">
    <source>
        <dbReference type="ARBA" id="ARBA00022737"/>
    </source>
</evidence>
<dbReference type="GO" id="GO:0097361">
    <property type="term" value="C:cytosolic [4Fe-4S] assembly targeting complex"/>
    <property type="evidence" value="ECO:0007669"/>
    <property type="project" value="InterPro"/>
</dbReference>
<reference evidence="7" key="1">
    <citation type="submission" date="2016-09" db="EMBL/GenBank/DDBJ databases">
        <authorList>
            <person name="Jeantristanb JTB J.-T."/>
            <person name="Ricardo R."/>
        </authorList>
    </citation>
    <scope>NUCLEOTIDE SEQUENCE [LARGE SCALE GENOMIC DNA]</scope>
</reference>
<feature type="repeat" description="WD" evidence="4">
    <location>
        <begin position="258"/>
        <end position="290"/>
    </location>
</feature>
<dbReference type="AlphaFoldDB" id="A0A238F996"/>
<feature type="repeat" description="WD" evidence="4">
    <location>
        <begin position="9"/>
        <end position="50"/>
    </location>
</feature>
<dbReference type="Pfam" id="PF00400">
    <property type="entry name" value="WD40"/>
    <property type="match status" value="4"/>
</dbReference>
<dbReference type="EMBL" id="FMSP01000005">
    <property type="protein sequence ID" value="SCV69775.1"/>
    <property type="molecule type" value="Genomic_DNA"/>
</dbReference>
<dbReference type="Proteomes" id="UP000198372">
    <property type="component" value="Unassembled WGS sequence"/>
</dbReference>
<evidence type="ECO:0000256" key="3">
    <source>
        <dbReference type="HAMAP-Rule" id="MF_03037"/>
    </source>
</evidence>
<feature type="repeat" description="WD" evidence="4">
    <location>
        <begin position="68"/>
        <end position="109"/>
    </location>
</feature>
<accession>A0A238F996</accession>
<comment type="similarity">
    <text evidence="3">Belongs to the WD repeat CIA1 family.</text>
</comment>
<evidence type="ECO:0000313" key="6">
    <source>
        <dbReference type="EMBL" id="SCV69775.1"/>
    </source>
</evidence>
<dbReference type="SMART" id="SM00320">
    <property type="entry name" value="WD40"/>
    <property type="match status" value="7"/>
</dbReference>
<dbReference type="PANTHER" id="PTHR19920">
    <property type="entry name" value="WD40 PROTEIN CIAO1"/>
    <property type="match status" value="1"/>
</dbReference>
<dbReference type="InterPro" id="IPR028608">
    <property type="entry name" value="CIAO1/Cia1"/>
</dbReference>
<name>A0A238F996_9BASI</name>
<evidence type="ECO:0000256" key="4">
    <source>
        <dbReference type="PROSITE-ProRule" id="PRU00221"/>
    </source>
</evidence>
<dbReference type="HAMAP" id="MF_03037">
    <property type="entry name" value="ciao1"/>
    <property type="match status" value="1"/>
</dbReference>
<dbReference type="GO" id="GO:0016226">
    <property type="term" value="P:iron-sulfur cluster assembly"/>
    <property type="evidence" value="ECO:0007669"/>
    <property type="project" value="UniProtKB-UniRule"/>
</dbReference>
<sequence length="487" mass="53034">MSIQPIASLPGHTDRAWQVSWSPSAPLLASCSSDKSIRFYSYTPPRSTASSSSPSSPPPRFSFSSSIPSAHPRTIRSLSFSPTGQTLTTASFDSTVGVWSSSTDKDDNEQTSTEWETAGDSLEGHESECKAAQWSSDGSLLASCSRDKSVWVWEGALAEGESKPWWNPLLGLGTLQADSGIALLFWYSYLRSATSSPSHGIHKTRYVFPETQEIEISPLTVLRTPNHTKLLASASYDDTIKLYAADPYDDEWSCVYTLVGHTSTVWAISFSPCGTYLASAGDDRTIKIWQRSPKTSPVETGQIGEAKREEGGRMGPWSAGGVRIGIKERWEWKLVASWEDGLHSRTIYSLDWNRSGIDEKEGGLGTIVTGGGDGVINVLQMLKPSTSDEAPSYKLVSSVESSHGVSDVNHVAWCKFSPARALATLRKLESGDDDKEETERDQELDQGNTDQGGAQEEDSRWKGVENMFASAGDDGVVKVWLVQPLVG</sequence>
<feature type="compositionally biased region" description="Low complexity" evidence="5">
    <location>
        <begin position="45"/>
        <end position="54"/>
    </location>
</feature>
<evidence type="ECO:0000256" key="1">
    <source>
        <dbReference type="ARBA" id="ARBA00022574"/>
    </source>
</evidence>
<keyword evidence="2" id="KW-0677">Repeat</keyword>
<evidence type="ECO:0000313" key="7">
    <source>
        <dbReference type="Proteomes" id="UP000198372"/>
    </source>
</evidence>
<feature type="region of interest" description="Disordered" evidence="5">
    <location>
        <begin position="294"/>
        <end position="315"/>
    </location>
</feature>
<dbReference type="SUPFAM" id="SSF50978">
    <property type="entry name" value="WD40 repeat-like"/>
    <property type="match status" value="1"/>
</dbReference>
<dbReference type="InterPro" id="IPR036322">
    <property type="entry name" value="WD40_repeat_dom_sf"/>
</dbReference>
<dbReference type="PANTHER" id="PTHR19920:SF0">
    <property type="entry name" value="CYTOSOLIC IRON-SULFUR PROTEIN ASSEMBLY PROTEIN CIAO1-RELATED"/>
    <property type="match status" value="1"/>
</dbReference>
<feature type="region of interest" description="Disordered" evidence="5">
    <location>
        <begin position="45"/>
        <end position="68"/>
    </location>
</feature>
<organism evidence="6 7">
    <name type="scientific">Microbotryum intermedium</name>
    <dbReference type="NCBI Taxonomy" id="269621"/>
    <lineage>
        <taxon>Eukaryota</taxon>
        <taxon>Fungi</taxon>
        <taxon>Dikarya</taxon>
        <taxon>Basidiomycota</taxon>
        <taxon>Pucciniomycotina</taxon>
        <taxon>Microbotryomycetes</taxon>
        <taxon>Microbotryales</taxon>
        <taxon>Microbotryaceae</taxon>
        <taxon>Microbotryum</taxon>
    </lineage>
</organism>
<comment type="function">
    <text evidence="3">Essential component of the cytosolic iron-sulfur (Fe/S) protein assembly machinery. Required for the maturation of extramitochondrial Fe/S proteins.</text>
</comment>
<dbReference type="PROSITE" id="PS50082">
    <property type="entry name" value="WD_REPEATS_2"/>
    <property type="match status" value="4"/>
</dbReference>
<dbReference type="InterPro" id="IPR015943">
    <property type="entry name" value="WD40/YVTN_repeat-like_dom_sf"/>
</dbReference>